<dbReference type="Proteomes" id="UP000550787">
    <property type="component" value="Unassembled WGS sequence"/>
</dbReference>
<dbReference type="RefSeq" id="WP_183116503.1">
    <property type="nucleotide sequence ID" value="NZ_JABEQG010000053.1"/>
</dbReference>
<organism evidence="2 3">
    <name type="scientific">Gluconacetobacter diazotrophicus</name>
    <name type="common">Acetobacter diazotrophicus</name>
    <dbReference type="NCBI Taxonomy" id="33996"/>
    <lineage>
        <taxon>Bacteria</taxon>
        <taxon>Pseudomonadati</taxon>
        <taxon>Pseudomonadota</taxon>
        <taxon>Alphaproteobacteria</taxon>
        <taxon>Acetobacterales</taxon>
        <taxon>Acetobacteraceae</taxon>
        <taxon>Gluconacetobacter</taxon>
    </lineage>
</organism>
<reference evidence="2 3" key="1">
    <citation type="submission" date="2020-04" db="EMBL/GenBank/DDBJ databases">
        <title>Description of novel Gluconacetobacter.</title>
        <authorList>
            <person name="Sombolestani A."/>
        </authorList>
    </citation>
    <scope>NUCLEOTIDE SEQUENCE [LARGE SCALE GENOMIC DNA]</scope>
    <source>
        <strain evidence="2 3">LMG 7603</strain>
    </source>
</reference>
<evidence type="ECO:0000313" key="2">
    <source>
        <dbReference type="EMBL" id="MBB2158032.1"/>
    </source>
</evidence>
<accession>A0A7W4I8B4</accession>
<evidence type="ECO:0000256" key="1">
    <source>
        <dbReference type="SAM" id="MobiDB-lite"/>
    </source>
</evidence>
<feature type="region of interest" description="Disordered" evidence="1">
    <location>
        <begin position="79"/>
        <end position="118"/>
    </location>
</feature>
<protein>
    <submittedName>
        <fullName evidence="2">Uncharacterized protein</fullName>
    </submittedName>
</protein>
<name>A0A7W4I8B4_GLUDI</name>
<feature type="compositionally biased region" description="Polar residues" evidence="1">
    <location>
        <begin position="108"/>
        <end position="118"/>
    </location>
</feature>
<dbReference type="AlphaFoldDB" id="A0A7W4I8B4"/>
<comment type="caution">
    <text evidence="2">The sequence shown here is derived from an EMBL/GenBank/DDBJ whole genome shotgun (WGS) entry which is preliminary data.</text>
</comment>
<gene>
    <name evidence="2" type="ORF">HLH33_17315</name>
</gene>
<proteinExistence type="predicted"/>
<dbReference type="EMBL" id="JABEQG010000053">
    <property type="protein sequence ID" value="MBB2158032.1"/>
    <property type="molecule type" value="Genomic_DNA"/>
</dbReference>
<sequence>MRARQFPPMDIKKFLAVACAALTLTGWEASRQLAEQNKQLALISARLQQIVMIDGGMLQMKELTTSVGYPSMLLTSKANSKDGARNVDAGRSTRTTAWGDTKAGQPARLQQQVGPGLR</sequence>
<evidence type="ECO:0000313" key="3">
    <source>
        <dbReference type="Proteomes" id="UP000550787"/>
    </source>
</evidence>